<dbReference type="Gene3D" id="1.20.140.130">
    <property type="match status" value="1"/>
</dbReference>
<feature type="compositionally biased region" description="Basic and acidic residues" evidence="5">
    <location>
        <begin position="380"/>
        <end position="390"/>
    </location>
</feature>
<sequence>MKKERYFMTPQKKRHYSIRKLRAGVGSILIGTTLLFGLSTQLVQANVTTDGTTSDSAGGTAATPGVTATGTNAATTATGGETATTEEKPKVEEPKEKPVEETPKEAAPKAEDKKEAETPNTPTNPADHPMVKELEKLLEEVNKQSPLDETGPFKGQAEFWKGQKPIAEARLKSAKSKTDEKEIKNSLEDYVQYAKIEKMARHAQQLYKKHASSTEMLDLIKKAFEIGKDKDTYASLEGPNLVTYVNDDVIRPYNQILELAKKLDEEKAKKEKEKEQPAPAPEEPKKEEKPAPEKPEDKDKPEKTPDSQPQQPEDKDKPTPEKPEKQPEDTDKPEEAPKKPEDTEKPADPKEPEVPKKDETPAPTPDPKKDTEKPAPSQPKQDDSMKKDYKLFYQTKDKTEEVDFKGTPEELKATLDKAIEKYKQNGYPYVDRFERENRILLVFNQHKSIIVLETNGDGGSRQSRPFYGTPQELEAEIKKLTENLSDTYKIEKKEGYDKLDPTVKTITLVLTKLSDTPKETPAPKKEDKPTPPKDEKQTQPEDKKPEQPKKDEKQTQPEDKKPEQPKKDEKQTQPEDKKPEQPKKDEKQTQPEGKKAEKPKDEKQTQPEGKKAEKPKDEKQTQPEGKKPEQPKDKKPVPAPKKAEKAMPSKARTPKKVLPNTGEASSILAVLGSGLLGFLGIAHTKKRKK</sequence>
<dbReference type="InterPro" id="IPR038349">
    <property type="entry name" value="GAG_BD_sf"/>
</dbReference>
<gene>
    <name evidence="8" type="ORF">SR187_3395</name>
</gene>
<name>A0A2Z5U317_9STRE</name>
<evidence type="ECO:0000256" key="4">
    <source>
        <dbReference type="ARBA" id="ARBA00023088"/>
    </source>
</evidence>
<protein>
    <submittedName>
        <fullName evidence="8">LPXTG cell wall anchor domain-containing protein</fullName>
    </submittedName>
</protein>
<feature type="transmembrane region" description="Helical" evidence="6">
    <location>
        <begin position="664"/>
        <end position="682"/>
    </location>
</feature>
<dbReference type="AlphaFoldDB" id="A0A2Z5U317"/>
<evidence type="ECO:0000256" key="2">
    <source>
        <dbReference type="ARBA" id="ARBA00022525"/>
    </source>
</evidence>
<dbReference type="EMBL" id="AP018400">
    <property type="protein sequence ID" value="BBA92288.1"/>
    <property type="molecule type" value="Genomic_DNA"/>
</dbReference>
<organism evidence="8 9">
    <name type="scientific">Streptococcus ruminantium</name>
    <dbReference type="NCBI Taxonomy" id="1917441"/>
    <lineage>
        <taxon>Bacteria</taxon>
        <taxon>Bacillati</taxon>
        <taxon>Bacillota</taxon>
        <taxon>Bacilli</taxon>
        <taxon>Lactobacillales</taxon>
        <taxon>Streptococcaceae</taxon>
        <taxon>Streptococcus</taxon>
    </lineage>
</organism>
<dbReference type="NCBIfam" id="TIGR01168">
    <property type="entry name" value="YSIRK_signal"/>
    <property type="match status" value="1"/>
</dbReference>
<keyword evidence="6" id="KW-0472">Membrane</keyword>
<dbReference type="InterPro" id="IPR019931">
    <property type="entry name" value="LPXTG_anchor"/>
</dbReference>
<keyword evidence="1" id="KW-0134">Cell wall</keyword>
<keyword evidence="6" id="KW-0812">Transmembrane</keyword>
<dbReference type="Pfam" id="PF04650">
    <property type="entry name" value="YSIRK_signal"/>
    <property type="match status" value="1"/>
</dbReference>
<evidence type="ECO:0000256" key="6">
    <source>
        <dbReference type="SAM" id="Phobius"/>
    </source>
</evidence>
<evidence type="ECO:0000256" key="5">
    <source>
        <dbReference type="SAM" id="MobiDB-lite"/>
    </source>
</evidence>
<keyword evidence="2" id="KW-0964">Secreted</keyword>
<keyword evidence="6" id="KW-1133">Transmembrane helix</keyword>
<feature type="region of interest" description="Disordered" evidence="5">
    <location>
        <begin position="510"/>
        <end position="658"/>
    </location>
</feature>
<evidence type="ECO:0000256" key="3">
    <source>
        <dbReference type="ARBA" id="ARBA00022729"/>
    </source>
</evidence>
<feature type="compositionally biased region" description="Basic and acidic residues" evidence="5">
    <location>
        <begin position="85"/>
        <end position="117"/>
    </location>
</feature>
<accession>A0A2Z5U317</accession>
<proteinExistence type="predicted"/>
<reference evidence="8 9" key="1">
    <citation type="journal article" date="2018" name="Genome Biol. Evol.">
        <title>Complete Genome Sequence of Streptococcus ruminantium sp. nov. GUT-187T (=DSM 104980T =JCM 31869T), the Type Strain of S. ruminantium, and Comparison with Genome Sequences of Streptococcus suis Strains.</title>
        <authorList>
            <person name="Tohya M."/>
            <person name="Sekizaki T."/>
            <person name="Miyoshi-Akiyama T."/>
        </authorList>
    </citation>
    <scope>NUCLEOTIDE SEQUENCE [LARGE SCALE GENOMIC DNA]</scope>
    <source>
        <strain evidence="8 9">GUT187T</strain>
    </source>
</reference>
<dbReference type="Proteomes" id="UP000269331">
    <property type="component" value="Chromosome"/>
</dbReference>
<feature type="region of interest" description="Disordered" evidence="5">
    <location>
        <begin position="266"/>
        <end position="390"/>
    </location>
</feature>
<feature type="compositionally biased region" description="Low complexity" evidence="5">
    <location>
        <begin position="49"/>
        <end position="83"/>
    </location>
</feature>
<evidence type="ECO:0000256" key="1">
    <source>
        <dbReference type="ARBA" id="ARBA00022512"/>
    </source>
</evidence>
<keyword evidence="3" id="KW-0732">Signal</keyword>
<keyword evidence="4" id="KW-0572">Peptidoglycan-anchor</keyword>
<feature type="compositionally biased region" description="Basic and acidic residues" evidence="5">
    <location>
        <begin position="515"/>
        <end position="647"/>
    </location>
</feature>
<dbReference type="NCBIfam" id="TIGR01167">
    <property type="entry name" value="LPXTG_anchor"/>
    <property type="match status" value="1"/>
</dbReference>
<feature type="compositionally biased region" description="Basic and acidic residues" evidence="5">
    <location>
        <begin position="266"/>
        <end position="305"/>
    </location>
</feature>
<feature type="compositionally biased region" description="Basic and acidic residues" evidence="5">
    <location>
        <begin position="312"/>
        <end position="373"/>
    </location>
</feature>
<dbReference type="Pfam" id="PF16828">
    <property type="entry name" value="GAGBD"/>
    <property type="match status" value="1"/>
</dbReference>
<evidence type="ECO:0000259" key="7">
    <source>
        <dbReference type="PROSITE" id="PS50847"/>
    </source>
</evidence>
<dbReference type="PROSITE" id="PS50847">
    <property type="entry name" value="GRAM_POS_ANCHORING"/>
    <property type="match status" value="1"/>
</dbReference>
<evidence type="ECO:0000313" key="8">
    <source>
        <dbReference type="EMBL" id="BBA92288.1"/>
    </source>
</evidence>
<dbReference type="InterPro" id="IPR005877">
    <property type="entry name" value="YSIRK_signal_dom"/>
</dbReference>
<feature type="region of interest" description="Disordered" evidence="5">
    <location>
        <begin position="49"/>
        <end position="128"/>
    </location>
</feature>
<dbReference type="KEGG" id="srq:SR187_3395"/>
<feature type="domain" description="Gram-positive cocci surface proteins LPxTG" evidence="7">
    <location>
        <begin position="658"/>
        <end position="689"/>
    </location>
</feature>
<evidence type="ECO:0000313" key="9">
    <source>
        <dbReference type="Proteomes" id="UP000269331"/>
    </source>
</evidence>
<dbReference type="InterPro" id="IPR031792">
    <property type="entry name" value="GAG_BD"/>
</dbReference>